<proteinExistence type="predicted"/>
<sequence>MHHPNYILLFVENPPASAAFYGALFDCKPVESSPTFALFELASGIKLGLWSRRDAEPPVISRGGGSELGIPVADDHTLDALHADWEARGLAIVQEPTDMDFGRTFVALDPDGHRLRVFRLATPGAATSRQDEDAVIAA</sequence>
<dbReference type="Pfam" id="PF00903">
    <property type="entry name" value="Glyoxalase"/>
    <property type="match status" value="1"/>
</dbReference>
<dbReference type="SUPFAM" id="SSF54593">
    <property type="entry name" value="Glyoxalase/Bleomycin resistance protein/Dihydroxybiphenyl dioxygenase"/>
    <property type="match status" value="1"/>
</dbReference>
<reference evidence="2 3" key="1">
    <citation type="submission" date="2016-06" db="EMBL/GenBank/DDBJ databases">
        <title>Complete genome sequences of Bordetella bronchialis and Bordetella flabilis.</title>
        <authorList>
            <person name="LiPuma J.J."/>
            <person name="Spilker T."/>
        </authorList>
    </citation>
    <scope>NUCLEOTIDE SEQUENCE [LARGE SCALE GENOMIC DNA]</scope>
    <source>
        <strain evidence="2 3">AU10664</strain>
    </source>
</reference>
<dbReference type="AlphaFoldDB" id="A0A193GLF5"/>
<dbReference type="EMBL" id="CP016172">
    <property type="protein sequence ID" value="ANN80231.1"/>
    <property type="molecule type" value="Genomic_DNA"/>
</dbReference>
<evidence type="ECO:0000313" key="3">
    <source>
        <dbReference type="Proteomes" id="UP000091926"/>
    </source>
</evidence>
<dbReference type="InterPro" id="IPR029068">
    <property type="entry name" value="Glyas_Bleomycin-R_OHBP_Dase"/>
</dbReference>
<dbReference type="PROSITE" id="PS51819">
    <property type="entry name" value="VOC"/>
    <property type="match status" value="1"/>
</dbReference>
<dbReference type="OrthoDB" id="9806945at2"/>
<gene>
    <name evidence="2" type="ORF">BAU07_04395</name>
</gene>
<accession>A0A193GLF5</accession>
<evidence type="ECO:0000259" key="1">
    <source>
        <dbReference type="PROSITE" id="PS51819"/>
    </source>
</evidence>
<dbReference type="PIRSF" id="PIRSF039020">
    <property type="entry name" value="EhpR"/>
    <property type="match status" value="1"/>
</dbReference>
<feature type="domain" description="VOC" evidence="1">
    <location>
        <begin position="3"/>
        <end position="120"/>
    </location>
</feature>
<keyword evidence="3" id="KW-1185">Reference proteome</keyword>
<dbReference type="Gene3D" id="3.30.720.120">
    <property type="match status" value="1"/>
</dbReference>
<dbReference type="InterPro" id="IPR026275">
    <property type="entry name" value="Glyoxalase/dOase/EhpR"/>
</dbReference>
<protein>
    <submittedName>
        <fullName evidence="2">Drug:proton antiporter</fullName>
    </submittedName>
</protein>
<dbReference type="KEGG" id="bfz:BAU07_04395"/>
<dbReference type="Gene3D" id="3.30.720.110">
    <property type="match status" value="1"/>
</dbReference>
<dbReference type="Proteomes" id="UP000091926">
    <property type="component" value="Chromosome"/>
</dbReference>
<dbReference type="STRING" id="463014.BAU07_04395"/>
<dbReference type="InterPro" id="IPR037523">
    <property type="entry name" value="VOC_core"/>
</dbReference>
<name>A0A193GLF5_9BORD</name>
<organism evidence="2 3">
    <name type="scientific">Bordetella flabilis</name>
    <dbReference type="NCBI Taxonomy" id="463014"/>
    <lineage>
        <taxon>Bacteria</taxon>
        <taxon>Pseudomonadati</taxon>
        <taxon>Pseudomonadota</taxon>
        <taxon>Betaproteobacteria</taxon>
        <taxon>Burkholderiales</taxon>
        <taxon>Alcaligenaceae</taxon>
        <taxon>Bordetella</taxon>
    </lineage>
</organism>
<evidence type="ECO:0000313" key="2">
    <source>
        <dbReference type="EMBL" id="ANN80231.1"/>
    </source>
</evidence>
<dbReference type="InterPro" id="IPR004360">
    <property type="entry name" value="Glyas_Fos-R_dOase_dom"/>
</dbReference>